<dbReference type="PIRSF" id="PIRSF000445">
    <property type="entry name" value="4pyrrol_synth_GluRdtase"/>
    <property type="match status" value="1"/>
</dbReference>
<keyword evidence="5 9" id="KW-0560">Oxidoreductase</keyword>
<dbReference type="NCBIfam" id="TIGR01035">
    <property type="entry name" value="hemA"/>
    <property type="match status" value="1"/>
</dbReference>
<dbReference type="InterPro" id="IPR018214">
    <property type="entry name" value="GluRdtase_CS"/>
</dbReference>
<comment type="subunit">
    <text evidence="9">Homodimer.</text>
</comment>
<feature type="binding site" evidence="9 11">
    <location>
        <position position="108"/>
    </location>
    <ligand>
        <name>substrate</name>
    </ligand>
</feature>
<feature type="domain" description="Glutamyl-tRNA reductase N-terminal" evidence="17">
    <location>
        <begin position="6"/>
        <end position="155"/>
    </location>
</feature>
<evidence type="ECO:0000256" key="5">
    <source>
        <dbReference type="ARBA" id="ARBA00023002"/>
    </source>
</evidence>
<feature type="binding site" evidence="9 11">
    <location>
        <begin position="113"/>
        <end position="115"/>
    </location>
    <ligand>
        <name>substrate</name>
    </ligand>
</feature>
<keyword evidence="6 9" id="KW-0627">Porphyrin biosynthesis</keyword>
<organism evidence="18 19">
    <name type="scientific">Sporolituus thermophilus DSM 23256</name>
    <dbReference type="NCBI Taxonomy" id="1123285"/>
    <lineage>
        <taxon>Bacteria</taxon>
        <taxon>Bacillati</taxon>
        <taxon>Bacillota</taxon>
        <taxon>Negativicutes</taxon>
        <taxon>Selenomonadales</taxon>
        <taxon>Sporomusaceae</taxon>
        <taxon>Sporolituus</taxon>
    </lineage>
</organism>
<dbReference type="Pfam" id="PF00745">
    <property type="entry name" value="GlutR_dimer"/>
    <property type="match status" value="1"/>
</dbReference>
<dbReference type="UniPathway" id="UPA00251">
    <property type="reaction ID" value="UER00316"/>
</dbReference>
<dbReference type="RefSeq" id="WP_093691073.1">
    <property type="nucleotide sequence ID" value="NZ_FNBU01000020.1"/>
</dbReference>
<dbReference type="Pfam" id="PF01488">
    <property type="entry name" value="Shikimate_DH"/>
    <property type="match status" value="1"/>
</dbReference>
<dbReference type="CDD" id="cd05213">
    <property type="entry name" value="NAD_bind_Glutamyl_tRNA_reduct"/>
    <property type="match status" value="1"/>
</dbReference>
<evidence type="ECO:0000256" key="2">
    <source>
        <dbReference type="ARBA" id="ARBA00005916"/>
    </source>
</evidence>
<dbReference type="Proteomes" id="UP000243333">
    <property type="component" value="Unassembled WGS sequence"/>
</dbReference>
<evidence type="ECO:0000256" key="3">
    <source>
        <dbReference type="ARBA" id="ARBA00012970"/>
    </source>
</evidence>
<comment type="function">
    <text evidence="9">Catalyzes the NADPH-dependent reduction of glutamyl-tRNA(Glu) to glutamate 1-semialdehyde (GSA).</text>
</comment>
<comment type="catalytic activity">
    <reaction evidence="7 9 14">
        <text>(S)-4-amino-5-oxopentanoate + tRNA(Glu) + NADP(+) = L-glutamyl-tRNA(Glu) + NADPH + H(+)</text>
        <dbReference type="Rhea" id="RHEA:12344"/>
        <dbReference type="Rhea" id="RHEA-COMP:9663"/>
        <dbReference type="Rhea" id="RHEA-COMP:9680"/>
        <dbReference type="ChEBI" id="CHEBI:15378"/>
        <dbReference type="ChEBI" id="CHEBI:57501"/>
        <dbReference type="ChEBI" id="CHEBI:57783"/>
        <dbReference type="ChEBI" id="CHEBI:58349"/>
        <dbReference type="ChEBI" id="CHEBI:78442"/>
        <dbReference type="ChEBI" id="CHEBI:78520"/>
        <dbReference type="EC" id="1.2.1.70"/>
    </reaction>
</comment>
<comment type="miscellaneous">
    <text evidence="9">During catalysis, the active site Cys acts as a nucleophile attacking the alpha-carbonyl group of tRNA-bound glutamate with the formation of a thioester intermediate between enzyme and glutamate, and the concomitant release of tRNA(Glu). The thioester intermediate is finally reduced by direct hydride transfer from NADPH, to form the product GSA.</text>
</comment>
<dbReference type="SUPFAM" id="SSF69742">
    <property type="entry name" value="Glutamyl tRNA-reductase catalytic, N-terminal domain"/>
    <property type="match status" value="1"/>
</dbReference>
<accession>A0A1G7MY04</accession>
<reference evidence="19" key="1">
    <citation type="submission" date="2016-10" db="EMBL/GenBank/DDBJ databases">
        <authorList>
            <person name="Varghese N."/>
            <person name="Submissions S."/>
        </authorList>
    </citation>
    <scope>NUCLEOTIDE SEQUENCE [LARGE SCALE GENOMIC DNA]</scope>
    <source>
        <strain evidence="19">DSM 23256</strain>
    </source>
</reference>
<evidence type="ECO:0000259" key="17">
    <source>
        <dbReference type="Pfam" id="PF05201"/>
    </source>
</evidence>
<dbReference type="InterPro" id="IPR015895">
    <property type="entry name" value="4pyrrol_synth_GluRdtase_N"/>
</dbReference>
<dbReference type="InterPro" id="IPR036291">
    <property type="entry name" value="NAD(P)-bd_dom_sf"/>
</dbReference>
<feature type="binding site" evidence="9 11">
    <location>
        <position position="119"/>
    </location>
    <ligand>
        <name>substrate</name>
    </ligand>
</feature>
<dbReference type="PANTHER" id="PTHR43013:SF1">
    <property type="entry name" value="GLUTAMYL-TRNA REDUCTASE"/>
    <property type="match status" value="1"/>
</dbReference>
<dbReference type="SUPFAM" id="SSF51735">
    <property type="entry name" value="NAD(P)-binding Rossmann-fold domains"/>
    <property type="match status" value="1"/>
</dbReference>
<dbReference type="GO" id="GO:0008883">
    <property type="term" value="F:glutamyl-tRNA reductase activity"/>
    <property type="evidence" value="ECO:0007669"/>
    <property type="project" value="UniProtKB-UniRule"/>
</dbReference>
<dbReference type="PROSITE" id="PS00747">
    <property type="entry name" value="GLUTR"/>
    <property type="match status" value="1"/>
</dbReference>
<evidence type="ECO:0000256" key="6">
    <source>
        <dbReference type="ARBA" id="ARBA00023244"/>
    </source>
</evidence>
<evidence type="ECO:0000259" key="15">
    <source>
        <dbReference type="Pfam" id="PF00745"/>
    </source>
</evidence>
<protein>
    <recommendedName>
        <fullName evidence="8 9">Glutamyl-tRNA reductase</fullName>
        <shortName evidence="9">GluTR</shortName>
        <ecNumber evidence="3 9">1.2.1.70</ecNumber>
    </recommendedName>
</protein>
<keyword evidence="4 9" id="KW-0521">NADP</keyword>
<dbReference type="Gene3D" id="3.30.460.30">
    <property type="entry name" value="Glutamyl-tRNA reductase, N-terminal domain"/>
    <property type="match status" value="1"/>
</dbReference>
<evidence type="ECO:0000256" key="13">
    <source>
        <dbReference type="PIRSR" id="PIRSR000445-4"/>
    </source>
</evidence>
<dbReference type="InterPro" id="IPR006151">
    <property type="entry name" value="Shikm_DH/Glu-tRNA_Rdtase"/>
</dbReference>
<dbReference type="InterPro" id="IPR015896">
    <property type="entry name" value="4pyrrol_synth_GluRdtase_dimer"/>
</dbReference>
<comment type="domain">
    <text evidence="9">Possesses an unusual extended V-shaped dimeric structure with each monomer consisting of three distinct domains arranged along a curved 'spinal' alpha-helix. The N-terminal catalytic domain specifically recognizes the glutamate moiety of the substrate. The second domain is the NADPH-binding domain, and the third C-terminal domain is responsible for dimerization.</text>
</comment>
<evidence type="ECO:0000256" key="8">
    <source>
        <dbReference type="ARBA" id="ARBA00068659"/>
    </source>
</evidence>
<evidence type="ECO:0000256" key="10">
    <source>
        <dbReference type="PIRSR" id="PIRSR000445-1"/>
    </source>
</evidence>
<evidence type="ECO:0000313" key="19">
    <source>
        <dbReference type="Proteomes" id="UP000243333"/>
    </source>
</evidence>
<evidence type="ECO:0000256" key="9">
    <source>
        <dbReference type="HAMAP-Rule" id="MF_00087"/>
    </source>
</evidence>
<dbReference type="SUPFAM" id="SSF69075">
    <property type="entry name" value="Glutamyl tRNA-reductase dimerization domain"/>
    <property type="match status" value="1"/>
</dbReference>
<feature type="binding site" evidence="9 12">
    <location>
        <begin position="188"/>
        <end position="193"/>
    </location>
    <ligand>
        <name>NADP(+)</name>
        <dbReference type="ChEBI" id="CHEBI:58349"/>
    </ligand>
</feature>
<evidence type="ECO:0000256" key="11">
    <source>
        <dbReference type="PIRSR" id="PIRSR000445-2"/>
    </source>
</evidence>
<dbReference type="EMBL" id="FNBU01000020">
    <property type="protein sequence ID" value="SDF66546.1"/>
    <property type="molecule type" value="Genomic_DNA"/>
</dbReference>
<evidence type="ECO:0000256" key="1">
    <source>
        <dbReference type="ARBA" id="ARBA00005059"/>
    </source>
</evidence>
<feature type="active site" description="Nucleophile" evidence="9 10">
    <location>
        <position position="50"/>
    </location>
</feature>
<dbReference type="InterPro" id="IPR036453">
    <property type="entry name" value="GluRdtase_dimer_dom_sf"/>
</dbReference>
<feature type="domain" description="Tetrapyrrole biosynthesis glutamyl-tRNA reductase dimerisation" evidence="15">
    <location>
        <begin position="319"/>
        <end position="417"/>
    </location>
</feature>
<feature type="binding site" evidence="9 11">
    <location>
        <begin position="49"/>
        <end position="52"/>
    </location>
    <ligand>
        <name>substrate</name>
    </ligand>
</feature>
<dbReference type="InterPro" id="IPR000343">
    <property type="entry name" value="4pyrrol_synth_GluRdtase"/>
</dbReference>
<dbReference type="FunFam" id="3.30.460.30:FF:000001">
    <property type="entry name" value="Glutamyl-tRNA reductase"/>
    <property type="match status" value="1"/>
</dbReference>
<evidence type="ECO:0000259" key="16">
    <source>
        <dbReference type="Pfam" id="PF01488"/>
    </source>
</evidence>
<dbReference type="STRING" id="1123285.SAMN05660235_02337"/>
<comment type="similarity">
    <text evidence="2 9 14">Belongs to the glutamyl-tRNA reductase family.</text>
</comment>
<proteinExistence type="inferred from homology"/>
<keyword evidence="19" id="KW-1185">Reference proteome</keyword>
<dbReference type="FunFam" id="3.40.50.720:FF:000031">
    <property type="entry name" value="Glutamyl-tRNA reductase"/>
    <property type="match status" value="1"/>
</dbReference>
<feature type="domain" description="Quinate/shikimate 5-dehydrogenase/glutamyl-tRNA reductase" evidence="16">
    <location>
        <begin position="170"/>
        <end position="305"/>
    </location>
</feature>
<dbReference type="GO" id="GO:0050661">
    <property type="term" value="F:NADP binding"/>
    <property type="evidence" value="ECO:0007669"/>
    <property type="project" value="InterPro"/>
</dbReference>
<feature type="site" description="Important for activity" evidence="9 13">
    <location>
        <position position="98"/>
    </location>
</feature>
<dbReference type="AlphaFoldDB" id="A0A1G7MY04"/>
<dbReference type="OrthoDB" id="110209at2"/>
<dbReference type="HAMAP" id="MF_00087">
    <property type="entry name" value="Glu_tRNA_reductase"/>
    <property type="match status" value="1"/>
</dbReference>
<dbReference type="PANTHER" id="PTHR43013">
    <property type="entry name" value="GLUTAMYL-TRNA REDUCTASE"/>
    <property type="match status" value="1"/>
</dbReference>
<evidence type="ECO:0000256" key="7">
    <source>
        <dbReference type="ARBA" id="ARBA00047464"/>
    </source>
</evidence>
<dbReference type="GO" id="GO:0019353">
    <property type="term" value="P:protoporphyrinogen IX biosynthetic process from glutamate"/>
    <property type="evidence" value="ECO:0007669"/>
    <property type="project" value="TreeGrafter"/>
</dbReference>
<dbReference type="Pfam" id="PF05201">
    <property type="entry name" value="GlutR_N"/>
    <property type="match status" value="1"/>
</dbReference>
<evidence type="ECO:0000256" key="14">
    <source>
        <dbReference type="RuleBase" id="RU000584"/>
    </source>
</evidence>
<dbReference type="InterPro" id="IPR036343">
    <property type="entry name" value="GluRdtase_N_sf"/>
</dbReference>
<comment type="pathway">
    <text evidence="1 9 14">Porphyrin-containing compound metabolism; protoporphyrin-IX biosynthesis; 5-aminolevulinate from L-glutamyl-tRNA(Glu): step 1/2.</text>
</comment>
<name>A0A1G7MY04_9FIRM</name>
<evidence type="ECO:0000256" key="4">
    <source>
        <dbReference type="ARBA" id="ARBA00022857"/>
    </source>
</evidence>
<evidence type="ECO:0000256" key="12">
    <source>
        <dbReference type="PIRSR" id="PIRSR000445-3"/>
    </source>
</evidence>
<evidence type="ECO:0000313" key="18">
    <source>
        <dbReference type="EMBL" id="SDF66546.1"/>
    </source>
</evidence>
<dbReference type="EC" id="1.2.1.70" evidence="3 9"/>
<gene>
    <name evidence="9" type="primary">hemA</name>
    <name evidence="18" type="ORF">SAMN05660235_02337</name>
</gene>
<sequence length="438" mass="48959">MQLAVLGLNHKTAPVAVRECFSFPEDKIRTGLAHIHEYEGVHECAILSTCNRTELYAVVDDADEALPVLRDFFEHMAAAAIESDDYLFYLREEECIRHLFRVAASLDSLVIGEGQILSQVKKAYSIARAAGTTSTVLNTLFNRAIAVGKRVRAETRIAYNAVSVSYAAVELAKKVFGDLSRSNVLILGAGEMSELTARHLVDNGVRTVFVSNRNYDRAVSLAQRFHGVAVPFEDFMKSAVDADIVITSTGAPHYIITAWDVAHLMPKRHGRPIIFIDIAVPRDVEPEAGAIAGVSLYNIDDLEAVVESNIRSRELEAQAAETIIEEELGELVNRFRYLSYRPVLARLTDKAECIRRREVKRALAKLPNITPEERKVLENMSRMLVRKLLRDPITRINEAAGTDKEPYYLDAVRKLFKVDDIGEEAACEKQTCHRYAGQ</sequence>
<dbReference type="Gene3D" id="3.40.50.720">
    <property type="entry name" value="NAD(P)-binding Rossmann-like Domain"/>
    <property type="match status" value="1"/>
</dbReference>